<organism evidence="2 3">
    <name type="scientific">Oesophagostomum dentatum</name>
    <name type="common">Nodular worm</name>
    <dbReference type="NCBI Taxonomy" id="61180"/>
    <lineage>
        <taxon>Eukaryota</taxon>
        <taxon>Metazoa</taxon>
        <taxon>Ecdysozoa</taxon>
        <taxon>Nematoda</taxon>
        <taxon>Chromadorea</taxon>
        <taxon>Rhabditida</taxon>
        <taxon>Rhabditina</taxon>
        <taxon>Rhabditomorpha</taxon>
        <taxon>Strongyloidea</taxon>
        <taxon>Strongylidae</taxon>
        <taxon>Oesophagostomum</taxon>
    </lineage>
</organism>
<gene>
    <name evidence="2" type="ORF">OESDEN_02086</name>
</gene>
<name>A0A0B1TRA3_OESDE</name>
<dbReference type="OrthoDB" id="5823675at2759"/>
<proteinExistence type="predicted"/>
<dbReference type="AlphaFoldDB" id="A0A0B1TRA3"/>
<dbReference type="EMBL" id="KN549378">
    <property type="protein sequence ID" value="KHJ97930.1"/>
    <property type="molecule type" value="Genomic_DNA"/>
</dbReference>
<evidence type="ECO:0000313" key="3">
    <source>
        <dbReference type="Proteomes" id="UP000053660"/>
    </source>
</evidence>
<keyword evidence="3" id="KW-1185">Reference proteome</keyword>
<dbReference type="Proteomes" id="UP000053660">
    <property type="component" value="Unassembled WGS sequence"/>
</dbReference>
<evidence type="ECO:0008006" key="4">
    <source>
        <dbReference type="Google" id="ProtNLM"/>
    </source>
</evidence>
<dbReference type="PANTHER" id="PTHR34311">
    <property type="entry name" value="PROTEIN CBG21698-RELATED"/>
    <property type="match status" value="1"/>
</dbReference>
<protein>
    <recommendedName>
        <fullName evidence="4">SCP-like protein</fullName>
    </recommendedName>
</protein>
<keyword evidence="1" id="KW-0732">Signal</keyword>
<feature type="signal peptide" evidence="1">
    <location>
        <begin position="1"/>
        <end position="15"/>
    </location>
</feature>
<sequence>MRHLIILALASVALGQTDPPCRSSHFQYCQILLAQNVGLNDTMQSLMFKDYTVMYNWFLYKWGLTPGSTTNMLNVCNSLEIFNGCMANDKGCFMVKNLMAQSDLNTAFAIDGTLTMYMFNCGPGINTLLHEGLACAQNIINGYQNYLQACVTTYMSSITYDYNNGCKYVKNLINCWSSPFSGGGDIPSAECRRAGSADVWWACEANRMFTINQFPNCGYTCNIQQQSAVMATHLETHHKKVTRMVVVYLCLRSDIGAFKVEDGVHFFKIPNYVSKIGGFVTTVEGPWMSN</sequence>
<feature type="chain" id="PRO_5011955122" description="SCP-like protein" evidence="1">
    <location>
        <begin position="16"/>
        <end position="290"/>
    </location>
</feature>
<reference evidence="2 3" key="1">
    <citation type="submission" date="2014-03" db="EMBL/GenBank/DDBJ databases">
        <title>Draft genome of the hookworm Oesophagostomum dentatum.</title>
        <authorList>
            <person name="Mitreva M."/>
        </authorList>
    </citation>
    <scope>NUCLEOTIDE SEQUENCE [LARGE SCALE GENOMIC DNA]</scope>
    <source>
        <strain evidence="2 3">OD-Hann</strain>
    </source>
</reference>
<accession>A0A0B1TRA3</accession>
<dbReference type="PANTHER" id="PTHR34311:SF5">
    <property type="entry name" value="SECRETED PROTEIN"/>
    <property type="match status" value="1"/>
</dbReference>
<evidence type="ECO:0000313" key="2">
    <source>
        <dbReference type="EMBL" id="KHJ97930.1"/>
    </source>
</evidence>
<evidence type="ECO:0000256" key="1">
    <source>
        <dbReference type="SAM" id="SignalP"/>
    </source>
</evidence>